<dbReference type="PROSITE" id="PS50011">
    <property type="entry name" value="PROTEIN_KINASE_DOM"/>
    <property type="match status" value="1"/>
</dbReference>
<dbReference type="PROSITE" id="PS00107">
    <property type="entry name" value="PROTEIN_KINASE_ATP"/>
    <property type="match status" value="1"/>
</dbReference>
<evidence type="ECO:0000256" key="1">
    <source>
        <dbReference type="ARBA" id="ARBA00012513"/>
    </source>
</evidence>
<dbReference type="EMBL" id="QGTJ01000004">
    <property type="protein sequence ID" value="PWV62382.1"/>
    <property type="molecule type" value="Genomic_DNA"/>
</dbReference>
<dbReference type="GO" id="GO:0004674">
    <property type="term" value="F:protein serine/threonine kinase activity"/>
    <property type="evidence" value="ECO:0007669"/>
    <property type="project" value="UniProtKB-KW"/>
</dbReference>
<dbReference type="InterPro" id="IPR011009">
    <property type="entry name" value="Kinase-like_dom_sf"/>
</dbReference>
<evidence type="ECO:0000256" key="6">
    <source>
        <dbReference type="ARBA" id="ARBA00022840"/>
    </source>
</evidence>
<evidence type="ECO:0000256" key="7">
    <source>
        <dbReference type="ARBA" id="ARBA00047899"/>
    </source>
</evidence>
<feature type="domain" description="Protein kinase" evidence="10">
    <location>
        <begin position="11"/>
        <end position="271"/>
    </location>
</feature>
<dbReference type="PANTHER" id="PTHR43289">
    <property type="entry name" value="MITOGEN-ACTIVATED PROTEIN KINASE KINASE KINASE 20-RELATED"/>
    <property type="match status" value="1"/>
</dbReference>
<dbReference type="Gene3D" id="1.10.510.10">
    <property type="entry name" value="Transferase(Phosphotransferase) domain 1"/>
    <property type="match status" value="1"/>
</dbReference>
<dbReference type="Pfam" id="PF26309">
    <property type="entry name" value="DUF8082"/>
    <property type="match status" value="2"/>
</dbReference>
<dbReference type="InterPro" id="IPR000719">
    <property type="entry name" value="Prot_kinase_dom"/>
</dbReference>
<evidence type="ECO:0000313" key="12">
    <source>
        <dbReference type="Proteomes" id="UP000246569"/>
    </source>
</evidence>
<proteinExistence type="predicted"/>
<dbReference type="FunFam" id="1.10.510.10:FF:000021">
    <property type="entry name" value="Serine/threonine protein kinase"/>
    <property type="match status" value="1"/>
</dbReference>
<keyword evidence="3" id="KW-0808">Transferase</keyword>
<evidence type="ECO:0000256" key="5">
    <source>
        <dbReference type="ARBA" id="ARBA00022777"/>
    </source>
</evidence>
<comment type="catalytic activity">
    <reaction evidence="8">
        <text>L-seryl-[protein] + ATP = O-phospho-L-seryl-[protein] + ADP + H(+)</text>
        <dbReference type="Rhea" id="RHEA:17989"/>
        <dbReference type="Rhea" id="RHEA-COMP:9863"/>
        <dbReference type="Rhea" id="RHEA-COMP:11604"/>
        <dbReference type="ChEBI" id="CHEBI:15378"/>
        <dbReference type="ChEBI" id="CHEBI:29999"/>
        <dbReference type="ChEBI" id="CHEBI:30616"/>
        <dbReference type="ChEBI" id="CHEBI:83421"/>
        <dbReference type="ChEBI" id="CHEBI:456216"/>
        <dbReference type="EC" id="2.7.11.1"/>
    </reaction>
</comment>
<dbReference type="InterPro" id="IPR017441">
    <property type="entry name" value="Protein_kinase_ATP_BS"/>
</dbReference>
<dbReference type="PANTHER" id="PTHR43289:SF6">
    <property type="entry name" value="SERINE_THREONINE-PROTEIN KINASE NEKL-3"/>
    <property type="match status" value="1"/>
</dbReference>
<protein>
    <recommendedName>
        <fullName evidence="1">non-specific serine/threonine protein kinase</fullName>
        <ecNumber evidence="1">2.7.11.1</ecNumber>
    </recommendedName>
</protein>
<comment type="catalytic activity">
    <reaction evidence="7">
        <text>L-threonyl-[protein] + ATP = O-phospho-L-threonyl-[protein] + ADP + H(+)</text>
        <dbReference type="Rhea" id="RHEA:46608"/>
        <dbReference type="Rhea" id="RHEA-COMP:11060"/>
        <dbReference type="Rhea" id="RHEA-COMP:11605"/>
        <dbReference type="ChEBI" id="CHEBI:15378"/>
        <dbReference type="ChEBI" id="CHEBI:30013"/>
        <dbReference type="ChEBI" id="CHEBI:30616"/>
        <dbReference type="ChEBI" id="CHEBI:61977"/>
        <dbReference type="ChEBI" id="CHEBI:456216"/>
        <dbReference type="EC" id="2.7.11.1"/>
    </reaction>
</comment>
<organism evidence="11 12">
    <name type="scientific">Plasticicumulans acidivorans</name>
    <dbReference type="NCBI Taxonomy" id="886464"/>
    <lineage>
        <taxon>Bacteria</taxon>
        <taxon>Pseudomonadati</taxon>
        <taxon>Pseudomonadota</taxon>
        <taxon>Gammaproteobacteria</taxon>
        <taxon>Candidatus Competibacteraceae</taxon>
        <taxon>Plasticicumulans</taxon>
    </lineage>
</organism>
<sequence>MATHPESLGKYRIEAVLGHGAMGVVYRAHDPVLDRTVALKTIRTDLLGEDEHWRERFRREARAAARCVHANIVTVFDYGEDDGTPYIVMEYVEGRELRQHLGEGRRFELAAAAVVLRQVLKALEVAHVLGIVHRDIKPANIILLADGSVKVTDFGIARINGGALTQAGAMVGTPNYMAPEQFRGGALDARADLYACGVILFELLAGRRPFPGPTPTELMHQICNDPPPLLRSIDPQLPQSFDLLLRRALGREPETRFQSAAEFLQALEVALVSPDDQATTVLPQTVFVAPPAVPVSEADLQEAEASLVSYIGPMAKLVTRRTAQSAGNREEWLDALASKVPDGEARRQFLRRLRRGTTVTGSVSSQGVSYHSTTGVAASGHVILDAATLETAQRALAVELGPIARVLVKRAAAAALSVDAFWHQLAGHIDDPLARARFLAQRSL</sequence>
<keyword evidence="12" id="KW-1185">Reference proteome</keyword>
<dbReference type="RefSeq" id="WP_110018210.1">
    <property type="nucleotide sequence ID" value="NZ_QGTJ01000004.1"/>
</dbReference>
<dbReference type="EC" id="2.7.11.1" evidence="1"/>
<evidence type="ECO:0000256" key="4">
    <source>
        <dbReference type="ARBA" id="ARBA00022741"/>
    </source>
</evidence>
<reference evidence="11 12" key="1">
    <citation type="submission" date="2018-05" db="EMBL/GenBank/DDBJ databases">
        <title>Genomic Encyclopedia of Type Strains, Phase IV (KMG-IV): sequencing the most valuable type-strain genomes for metagenomic binning, comparative biology and taxonomic classification.</title>
        <authorList>
            <person name="Goeker M."/>
        </authorList>
    </citation>
    <scope>NUCLEOTIDE SEQUENCE [LARGE SCALE GENOMIC DNA]</scope>
    <source>
        <strain evidence="11 12">DSM 23606</strain>
    </source>
</reference>
<evidence type="ECO:0000256" key="9">
    <source>
        <dbReference type="PROSITE-ProRule" id="PRU10141"/>
    </source>
</evidence>
<keyword evidence="5 11" id="KW-0418">Kinase</keyword>
<keyword evidence="6 9" id="KW-0067">ATP-binding</keyword>
<evidence type="ECO:0000259" key="10">
    <source>
        <dbReference type="PROSITE" id="PS50011"/>
    </source>
</evidence>
<keyword evidence="4 9" id="KW-0547">Nucleotide-binding</keyword>
<evidence type="ECO:0000313" key="11">
    <source>
        <dbReference type="EMBL" id="PWV62382.1"/>
    </source>
</evidence>
<dbReference type="InterPro" id="IPR058395">
    <property type="entry name" value="DUF8082"/>
</dbReference>
<dbReference type="SUPFAM" id="SSF56112">
    <property type="entry name" value="Protein kinase-like (PK-like)"/>
    <property type="match status" value="1"/>
</dbReference>
<dbReference type="SMART" id="SM00220">
    <property type="entry name" value="S_TKc"/>
    <property type="match status" value="1"/>
</dbReference>
<gene>
    <name evidence="11" type="ORF">C7443_104177</name>
</gene>
<dbReference type="InterPro" id="IPR008271">
    <property type="entry name" value="Ser/Thr_kinase_AS"/>
</dbReference>
<dbReference type="Gene3D" id="3.30.200.20">
    <property type="entry name" value="Phosphorylase Kinase, domain 1"/>
    <property type="match status" value="1"/>
</dbReference>
<dbReference type="Proteomes" id="UP000246569">
    <property type="component" value="Unassembled WGS sequence"/>
</dbReference>
<dbReference type="GO" id="GO:0005524">
    <property type="term" value="F:ATP binding"/>
    <property type="evidence" value="ECO:0007669"/>
    <property type="project" value="UniProtKB-UniRule"/>
</dbReference>
<dbReference type="OrthoDB" id="9801841at2"/>
<name>A0A317MVK0_9GAMM</name>
<evidence type="ECO:0000256" key="2">
    <source>
        <dbReference type="ARBA" id="ARBA00022527"/>
    </source>
</evidence>
<feature type="binding site" evidence="9">
    <location>
        <position position="40"/>
    </location>
    <ligand>
        <name>ATP</name>
        <dbReference type="ChEBI" id="CHEBI:30616"/>
    </ligand>
</feature>
<evidence type="ECO:0000256" key="3">
    <source>
        <dbReference type="ARBA" id="ARBA00022679"/>
    </source>
</evidence>
<evidence type="ECO:0000256" key="8">
    <source>
        <dbReference type="ARBA" id="ARBA00048679"/>
    </source>
</evidence>
<dbReference type="Pfam" id="PF00069">
    <property type="entry name" value="Pkinase"/>
    <property type="match status" value="1"/>
</dbReference>
<dbReference type="FunFam" id="3.30.200.20:FF:000035">
    <property type="entry name" value="Serine/threonine protein kinase Stk1"/>
    <property type="match status" value="1"/>
</dbReference>
<dbReference type="PROSITE" id="PS00108">
    <property type="entry name" value="PROTEIN_KINASE_ST"/>
    <property type="match status" value="1"/>
</dbReference>
<dbReference type="CDD" id="cd14014">
    <property type="entry name" value="STKc_PknB_like"/>
    <property type="match status" value="1"/>
</dbReference>
<dbReference type="AlphaFoldDB" id="A0A317MVK0"/>
<keyword evidence="2" id="KW-0723">Serine/threonine-protein kinase</keyword>
<comment type="caution">
    <text evidence="11">The sequence shown here is derived from an EMBL/GenBank/DDBJ whole genome shotgun (WGS) entry which is preliminary data.</text>
</comment>
<accession>A0A317MVK0</accession>